<dbReference type="InterPro" id="IPR027385">
    <property type="entry name" value="Beta-barrel_OMP"/>
</dbReference>
<protein>
    <recommendedName>
        <fullName evidence="3">Outer membrane protein beta-barrel domain-containing protein</fullName>
    </recommendedName>
</protein>
<reference evidence="4" key="1">
    <citation type="journal article" date="2020" name="J. ISSAAS">
        <title>Lactobacilli and other gastrointestinal microbiota of Peromyscus leucopus, reservoir host for agents of Lyme disease and other zoonoses in North America.</title>
        <authorList>
            <person name="Milovic A."/>
            <person name="Bassam K."/>
            <person name="Shao H."/>
            <person name="Chatzistamou I."/>
            <person name="Tufts D.M."/>
            <person name="Diuk-Wasser M."/>
            <person name="Barbour A.G."/>
        </authorList>
    </citation>
    <scope>NUCLEOTIDE SEQUENCE</scope>
    <source>
        <strain evidence="4">LL70</strain>
    </source>
</reference>
<feature type="signal peptide" evidence="2">
    <location>
        <begin position="1"/>
        <end position="20"/>
    </location>
</feature>
<evidence type="ECO:0000256" key="2">
    <source>
        <dbReference type="SAM" id="SignalP"/>
    </source>
</evidence>
<proteinExistence type="predicted"/>
<evidence type="ECO:0000259" key="3">
    <source>
        <dbReference type="Pfam" id="PF13505"/>
    </source>
</evidence>
<feature type="domain" description="Outer membrane protein beta-barrel" evidence="3">
    <location>
        <begin position="9"/>
        <end position="187"/>
    </location>
</feature>
<dbReference type="Pfam" id="PF13505">
    <property type="entry name" value="OMP_b-brl"/>
    <property type="match status" value="1"/>
</dbReference>
<name>A0A6G8F1R6_9BACT</name>
<accession>A0A6G8F1R6</accession>
<evidence type="ECO:0000256" key="1">
    <source>
        <dbReference type="ARBA" id="ARBA00022729"/>
    </source>
</evidence>
<dbReference type="AlphaFoldDB" id="A0A6G8F1R6"/>
<sequence>MKKLFVMMALGLGMVSVANAQYAPQKGDFATEIGFTPFNTDNGQSFKLNEGMFKVRYFLTDKDALRLKLGVGIDNSSTTTTNGYTPVDLTNATAWSSTTEINKKNTTFSFMLGYERHFAVSGRFDIYAGAEFGYKVNKYSGDATYSRFSTVYDSDKKIAGTEALSLSAEATDCQISSFDANNKTINLSSASKNVFVGGVFAGVDFYVYKNLYLGAELGISFESGKSPNYYYDSNSSFVTRNSEGTEIYSQFVNYSGESGTKVTTTVQGSTTTTETENTGVRSNETTTTKLKFYVEPAIRLGWRF</sequence>
<keyword evidence="1 2" id="KW-0732">Signal</keyword>
<dbReference type="EMBL" id="MN990733">
    <property type="protein sequence ID" value="QIM10166.1"/>
    <property type="molecule type" value="Genomic_DNA"/>
</dbReference>
<gene>
    <name evidence="4" type="ORF">Prevot485_2650</name>
</gene>
<organism evidence="4">
    <name type="scientific">uncultured Prevotella sp</name>
    <dbReference type="NCBI Taxonomy" id="159272"/>
    <lineage>
        <taxon>Bacteria</taxon>
        <taxon>Pseudomonadati</taxon>
        <taxon>Bacteroidota</taxon>
        <taxon>Bacteroidia</taxon>
        <taxon>Bacteroidales</taxon>
        <taxon>Prevotellaceae</taxon>
        <taxon>Prevotella</taxon>
        <taxon>environmental samples</taxon>
    </lineage>
</organism>
<dbReference type="SUPFAM" id="SSF56925">
    <property type="entry name" value="OMPA-like"/>
    <property type="match status" value="1"/>
</dbReference>
<evidence type="ECO:0000313" key="4">
    <source>
        <dbReference type="EMBL" id="QIM10166.1"/>
    </source>
</evidence>
<feature type="chain" id="PRO_5026180122" description="Outer membrane protein beta-barrel domain-containing protein" evidence="2">
    <location>
        <begin position="21"/>
        <end position="304"/>
    </location>
</feature>
<dbReference type="InterPro" id="IPR011250">
    <property type="entry name" value="OMP/PagP_B-barrel"/>
</dbReference>